<protein>
    <submittedName>
        <fullName evidence="3">Unannotated protein</fullName>
    </submittedName>
</protein>
<keyword evidence="1" id="KW-1133">Transmembrane helix</keyword>
<gene>
    <name evidence="3" type="ORF">UFOPK2032_00003</name>
</gene>
<keyword evidence="1" id="KW-0472">Membrane</keyword>
<reference evidence="3" key="1">
    <citation type="submission" date="2020-05" db="EMBL/GenBank/DDBJ databases">
        <authorList>
            <person name="Chiriac C."/>
            <person name="Salcher M."/>
            <person name="Ghai R."/>
            <person name="Kavagutti S V."/>
        </authorList>
    </citation>
    <scope>NUCLEOTIDE SEQUENCE</scope>
</reference>
<evidence type="ECO:0000259" key="2">
    <source>
        <dbReference type="Pfam" id="PF25362"/>
    </source>
</evidence>
<evidence type="ECO:0000313" key="3">
    <source>
        <dbReference type="EMBL" id="CAB4623149.1"/>
    </source>
</evidence>
<keyword evidence="1" id="KW-0812">Transmembrane</keyword>
<dbReference type="AlphaFoldDB" id="A0A6J6IEL6"/>
<dbReference type="Pfam" id="PF25362">
    <property type="entry name" value="bPH_11"/>
    <property type="match status" value="1"/>
</dbReference>
<dbReference type="InterPro" id="IPR057446">
    <property type="entry name" value="PH_bac"/>
</dbReference>
<accession>A0A6J6IEL6</accession>
<organism evidence="3">
    <name type="scientific">freshwater metagenome</name>
    <dbReference type="NCBI Taxonomy" id="449393"/>
    <lineage>
        <taxon>unclassified sequences</taxon>
        <taxon>metagenomes</taxon>
        <taxon>ecological metagenomes</taxon>
    </lineage>
</organism>
<feature type="transmembrane region" description="Helical" evidence="1">
    <location>
        <begin position="6"/>
        <end position="27"/>
    </location>
</feature>
<sequence length="159" mass="17160">MQTSDIGLIGLLVLLILIASAIFNWIAKSRNQSSELPIPQPLVNTVLGQKAMYVATTFADRPLERVIAHGLAHRGFALVGVSDEGVSVSRTGESSFLIPTQSLLHLGKTTAVIDRVVEQDGLTSIRWKLGTAEVETHFRFISSSGRDAFVYALKTLAGV</sequence>
<evidence type="ECO:0000256" key="1">
    <source>
        <dbReference type="SAM" id="Phobius"/>
    </source>
</evidence>
<name>A0A6J6IEL6_9ZZZZ</name>
<feature type="domain" description="PH" evidence="2">
    <location>
        <begin position="38"/>
        <end position="149"/>
    </location>
</feature>
<proteinExistence type="predicted"/>
<dbReference type="EMBL" id="CAEZVM010000001">
    <property type="protein sequence ID" value="CAB4623149.1"/>
    <property type="molecule type" value="Genomic_DNA"/>
</dbReference>